<evidence type="ECO:0000313" key="2">
    <source>
        <dbReference type="Proteomes" id="UP001165960"/>
    </source>
</evidence>
<name>A0ACC2RE86_9FUNG</name>
<dbReference type="EMBL" id="QTSX02007416">
    <property type="protein sequence ID" value="KAJ9048389.1"/>
    <property type="molecule type" value="Genomic_DNA"/>
</dbReference>
<protein>
    <submittedName>
        <fullName evidence="1">Uncharacterized protein</fullName>
    </submittedName>
</protein>
<reference evidence="1" key="1">
    <citation type="submission" date="2022-04" db="EMBL/GenBank/DDBJ databases">
        <title>Genome of the entomopathogenic fungus Entomophthora muscae.</title>
        <authorList>
            <person name="Elya C."/>
            <person name="Lovett B.R."/>
            <person name="Lee E."/>
            <person name="Macias A.M."/>
            <person name="Hajek A.E."/>
            <person name="De Bivort B.L."/>
            <person name="Kasson M.T."/>
            <person name="De Fine Licht H.H."/>
            <person name="Stajich J.E."/>
        </authorList>
    </citation>
    <scope>NUCLEOTIDE SEQUENCE</scope>
    <source>
        <strain evidence="1">Berkeley</strain>
    </source>
</reference>
<comment type="caution">
    <text evidence="1">The sequence shown here is derived from an EMBL/GenBank/DDBJ whole genome shotgun (WGS) entry which is preliminary data.</text>
</comment>
<gene>
    <name evidence="1" type="ORF">DSO57_1035530</name>
</gene>
<proteinExistence type="predicted"/>
<sequence length="77" mass="8568">MINKNVISSPLKTQGMEQVSNPGHNCPWAASPEARGSASCPRFFGIKNPQTQSMNEKEVDVMIDNFLSLETWGQDRD</sequence>
<accession>A0ACC2RE86</accession>
<organism evidence="1 2">
    <name type="scientific">Entomophthora muscae</name>
    <dbReference type="NCBI Taxonomy" id="34485"/>
    <lineage>
        <taxon>Eukaryota</taxon>
        <taxon>Fungi</taxon>
        <taxon>Fungi incertae sedis</taxon>
        <taxon>Zoopagomycota</taxon>
        <taxon>Entomophthoromycotina</taxon>
        <taxon>Entomophthoromycetes</taxon>
        <taxon>Entomophthorales</taxon>
        <taxon>Entomophthoraceae</taxon>
        <taxon>Entomophthora</taxon>
    </lineage>
</organism>
<keyword evidence="2" id="KW-1185">Reference proteome</keyword>
<evidence type="ECO:0000313" key="1">
    <source>
        <dbReference type="EMBL" id="KAJ9048389.1"/>
    </source>
</evidence>
<dbReference type="Proteomes" id="UP001165960">
    <property type="component" value="Unassembled WGS sequence"/>
</dbReference>